<dbReference type="InterPro" id="IPR002060">
    <property type="entry name" value="Squ/phyt_synthse"/>
</dbReference>
<accession>A0ABT8A6V7</accession>
<dbReference type="EMBL" id="JAUFPN010000147">
    <property type="protein sequence ID" value="MDN3565459.1"/>
    <property type="molecule type" value="Genomic_DNA"/>
</dbReference>
<keyword evidence="2" id="KW-1185">Reference proteome</keyword>
<protein>
    <submittedName>
        <fullName evidence="1">Squalene/phytoene synthase family protein</fullName>
    </submittedName>
</protein>
<gene>
    <name evidence="1" type="ORF">QWZ14_13910</name>
</gene>
<organism evidence="1 2">
    <name type="scientific">Paeniroseomonas aquatica</name>
    <dbReference type="NCBI Taxonomy" id="373043"/>
    <lineage>
        <taxon>Bacteria</taxon>
        <taxon>Pseudomonadati</taxon>
        <taxon>Pseudomonadota</taxon>
        <taxon>Alphaproteobacteria</taxon>
        <taxon>Acetobacterales</taxon>
        <taxon>Acetobacteraceae</taxon>
        <taxon>Paeniroseomonas</taxon>
    </lineage>
</organism>
<evidence type="ECO:0000313" key="1">
    <source>
        <dbReference type="EMBL" id="MDN3565459.1"/>
    </source>
</evidence>
<comment type="caution">
    <text evidence="1">The sequence shown here is derived from an EMBL/GenBank/DDBJ whole genome shotgun (WGS) entry which is preliminary data.</text>
</comment>
<dbReference type="RefSeq" id="WP_290317291.1">
    <property type="nucleotide sequence ID" value="NZ_JAUFPN010000147.1"/>
</dbReference>
<proteinExistence type="predicted"/>
<name>A0ABT8A6V7_9PROT</name>
<dbReference type="SUPFAM" id="SSF48576">
    <property type="entry name" value="Terpenoid synthases"/>
    <property type="match status" value="1"/>
</dbReference>
<dbReference type="Pfam" id="PF00494">
    <property type="entry name" value="SQS_PSY"/>
    <property type="match status" value="1"/>
</dbReference>
<reference evidence="2" key="1">
    <citation type="journal article" date="2019" name="Int. J. Syst. Evol. Microbiol.">
        <title>The Global Catalogue of Microorganisms (GCM) 10K type strain sequencing project: providing services to taxonomists for standard genome sequencing and annotation.</title>
        <authorList>
            <consortium name="The Broad Institute Genomics Platform"/>
            <consortium name="The Broad Institute Genome Sequencing Center for Infectious Disease"/>
            <person name="Wu L."/>
            <person name="Ma J."/>
        </authorList>
    </citation>
    <scope>NUCLEOTIDE SEQUENCE [LARGE SCALE GENOMIC DNA]</scope>
    <source>
        <strain evidence="2">CECT 7131</strain>
    </source>
</reference>
<dbReference type="Proteomes" id="UP001529369">
    <property type="component" value="Unassembled WGS sequence"/>
</dbReference>
<dbReference type="Gene3D" id="1.10.600.10">
    <property type="entry name" value="Farnesyl Diphosphate Synthase"/>
    <property type="match status" value="1"/>
</dbReference>
<evidence type="ECO:0000313" key="2">
    <source>
        <dbReference type="Proteomes" id="UP001529369"/>
    </source>
</evidence>
<dbReference type="InterPro" id="IPR008949">
    <property type="entry name" value="Isoprenoid_synthase_dom_sf"/>
</dbReference>
<sequence length="275" mass="27910">MPETPAPSSLSGIAALARARDPDRFLCALFAPAAKREALFTLIGFNHELARAREAARTPLLALIRLQWWRDVVAEAAAGKPPRLHEVAGPLHAAITAGLLEPAALLALADAREAEAEEEGMPTEAAFQAYLRGTAGGFAVAVGRLLGASGAALVALQEAGVAYGLAGVLRSVPALAGQGRCLLPAETLARHGLSAEAAAAAPGAAGPVVAALAAAGARPAEARRLGLGRLVTAAGLPLVLARRDLRRLRLGRAVPPGRGLGDRLAVIGAGLLGRI</sequence>